<keyword evidence="7 13" id="KW-0067">ATP-binding</keyword>
<keyword evidence="5 13" id="KW-0547">Nucleotide-binding</keyword>
<keyword evidence="6 17" id="KW-0418">Kinase</keyword>
<keyword evidence="15" id="KW-1133">Transmembrane helix</keyword>
<dbReference type="PANTHER" id="PTHR43289">
    <property type="entry name" value="MITOGEN-ACTIVATED PROTEIN KINASE KINASE KINASE 20-RELATED"/>
    <property type="match status" value="1"/>
</dbReference>
<dbReference type="RefSeq" id="WP_093227598.1">
    <property type="nucleotide sequence ID" value="NZ_FORR01000001.1"/>
</dbReference>
<feature type="compositionally biased region" description="Polar residues" evidence="14">
    <location>
        <begin position="304"/>
        <end position="313"/>
    </location>
</feature>
<dbReference type="Proteomes" id="UP000199545">
    <property type="component" value="Unassembled WGS sequence"/>
</dbReference>
<protein>
    <recommendedName>
        <fullName evidence="12">Serine/threonine-protein kinase PrkC</fullName>
        <ecNumber evidence="1">2.7.11.1</ecNumber>
    </recommendedName>
</protein>
<dbReference type="PROSITE" id="PS00107">
    <property type="entry name" value="PROTEIN_KINASE_ATP"/>
    <property type="match status" value="1"/>
</dbReference>
<dbReference type="SMART" id="SM00220">
    <property type="entry name" value="S_TKc"/>
    <property type="match status" value="1"/>
</dbReference>
<keyword evidence="2 17" id="KW-0723">Serine/threonine-protein kinase</keyword>
<dbReference type="EC" id="2.7.11.1" evidence="1"/>
<accession>A0A1I3KIC2</accession>
<dbReference type="GO" id="GO:0005524">
    <property type="term" value="F:ATP binding"/>
    <property type="evidence" value="ECO:0007669"/>
    <property type="project" value="UniProtKB-UniRule"/>
</dbReference>
<evidence type="ECO:0000256" key="4">
    <source>
        <dbReference type="ARBA" id="ARBA00022679"/>
    </source>
</evidence>
<dbReference type="STRING" id="46223.SAMN05421852_101467"/>
<evidence type="ECO:0000256" key="10">
    <source>
        <dbReference type="ARBA" id="ARBA00048679"/>
    </source>
</evidence>
<dbReference type="PROSITE" id="PS00108">
    <property type="entry name" value="PROTEIN_KINASE_ST"/>
    <property type="match status" value="1"/>
</dbReference>
<organism evidence="17 18">
    <name type="scientific">Thermoflavimicrobium dichotomicum</name>
    <dbReference type="NCBI Taxonomy" id="46223"/>
    <lineage>
        <taxon>Bacteria</taxon>
        <taxon>Bacillati</taxon>
        <taxon>Bacillota</taxon>
        <taxon>Bacilli</taxon>
        <taxon>Bacillales</taxon>
        <taxon>Thermoactinomycetaceae</taxon>
        <taxon>Thermoflavimicrobium</taxon>
    </lineage>
</organism>
<evidence type="ECO:0000256" key="15">
    <source>
        <dbReference type="SAM" id="Phobius"/>
    </source>
</evidence>
<dbReference type="Gene3D" id="1.10.510.10">
    <property type="entry name" value="Transferase(Phosphotransferase) domain 1"/>
    <property type="match status" value="1"/>
</dbReference>
<keyword evidence="15" id="KW-0472">Membrane</keyword>
<dbReference type="OrthoDB" id="9788659at2"/>
<evidence type="ECO:0000256" key="6">
    <source>
        <dbReference type="ARBA" id="ARBA00022777"/>
    </source>
</evidence>
<dbReference type="PROSITE" id="PS50011">
    <property type="entry name" value="PROTEIN_KINASE_DOM"/>
    <property type="match status" value="1"/>
</dbReference>
<dbReference type="PANTHER" id="PTHR43289:SF34">
    <property type="entry name" value="SERINE_THREONINE-PROTEIN KINASE YBDM-RELATED"/>
    <property type="match status" value="1"/>
</dbReference>
<dbReference type="FunFam" id="3.30.200.20:FF:000035">
    <property type="entry name" value="Serine/threonine protein kinase Stk1"/>
    <property type="match status" value="1"/>
</dbReference>
<evidence type="ECO:0000256" key="14">
    <source>
        <dbReference type="SAM" id="MobiDB-lite"/>
    </source>
</evidence>
<evidence type="ECO:0000256" key="9">
    <source>
        <dbReference type="ARBA" id="ARBA00047899"/>
    </source>
</evidence>
<evidence type="ECO:0000256" key="3">
    <source>
        <dbReference type="ARBA" id="ARBA00022544"/>
    </source>
</evidence>
<evidence type="ECO:0000256" key="13">
    <source>
        <dbReference type="PROSITE-ProRule" id="PRU10141"/>
    </source>
</evidence>
<gene>
    <name evidence="17" type="ORF">SAMN05421852_101467</name>
</gene>
<evidence type="ECO:0000313" key="17">
    <source>
        <dbReference type="EMBL" id="SFI72100.1"/>
    </source>
</evidence>
<evidence type="ECO:0000259" key="16">
    <source>
        <dbReference type="PROSITE" id="PS50011"/>
    </source>
</evidence>
<keyword evidence="8" id="KW-0735">Signal-anchor</keyword>
<dbReference type="EMBL" id="FORR01000001">
    <property type="protein sequence ID" value="SFI72100.1"/>
    <property type="molecule type" value="Genomic_DNA"/>
</dbReference>
<dbReference type="Pfam" id="PF00069">
    <property type="entry name" value="Pkinase"/>
    <property type="match status" value="1"/>
</dbReference>
<keyword evidence="3" id="KW-0309">Germination</keyword>
<dbReference type="GO" id="GO:0004674">
    <property type="term" value="F:protein serine/threonine kinase activity"/>
    <property type="evidence" value="ECO:0007669"/>
    <property type="project" value="UniProtKB-KW"/>
</dbReference>
<dbReference type="InterPro" id="IPR017441">
    <property type="entry name" value="Protein_kinase_ATP_BS"/>
</dbReference>
<feature type="domain" description="Protein kinase" evidence="16">
    <location>
        <begin position="10"/>
        <end position="270"/>
    </location>
</feature>
<dbReference type="FunFam" id="1.10.510.10:FF:000021">
    <property type="entry name" value="Serine/threonine protein kinase"/>
    <property type="match status" value="1"/>
</dbReference>
<name>A0A1I3KIC2_9BACL</name>
<feature type="transmembrane region" description="Helical" evidence="15">
    <location>
        <begin position="322"/>
        <end position="342"/>
    </location>
</feature>
<dbReference type="GO" id="GO:0007165">
    <property type="term" value="P:signal transduction"/>
    <property type="evidence" value="ECO:0007669"/>
    <property type="project" value="UniProtKB-ARBA"/>
</dbReference>
<feature type="region of interest" description="Disordered" evidence="14">
    <location>
        <begin position="278"/>
        <end position="313"/>
    </location>
</feature>
<comment type="catalytic activity">
    <reaction evidence="9">
        <text>L-threonyl-[protein] + ATP = O-phospho-L-threonyl-[protein] + ADP + H(+)</text>
        <dbReference type="Rhea" id="RHEA:46608"/>
        <dbReference type="Rhea" id="RHEA-COMP:11060"/>
        <dbReference type="Rhea" id="RHEA-COMP:11605"/>
        <dbReference type="ChEBI" id="CHEBI:15378"/>
        <dbReference type="ChEBI" id="CHEBI:30013"/>
        <dbReference type="ChEBI" id="CHEBI:30616"/>
        <dbReference type="ChEBI" id="CHEBI:61977"/>
        <dbReference type="ChEBI" id="CHEBI:456216"/>
        <dbReference type="EC" id="2.7.11.1"/>
    </reaction>
</comment>
<reference evidence="17" key="1">
    <citation type="submission" date="2016-10" db="EMBL/GenBank/DDBJ databases">
        <authorList>
            <person name="de Groot N.N."/>
        </authorList>
    </citation>
    <scope>NUCLEOTIDE SEQUENCE [LARGE SCALE GENOMIC DNA]</scope>
    <source>
        <strain evidence="17">DSM 44778</strain>
    </source>
</reference>
<sequence>MENKKLDGRYQIQKLIGKGGMAKVYQARDDRLDRNVAIKVMYENLQEDEEFVQRFHREAQALAKISHPHVVQIHNVGIEDAMHYMVMELMQGPTLRQKIDEQGKIEPLEAISIMIQLLKGLGKAHQNGIIHRDLKPQNIMLGMDGHWKIMDFGAAKLLSSLPELTKSGSFIGTVPYFSPEQALGKKVGIPSDLYAVGVVLFEMVTGRLPFDAEETIALALKHVNEPVPDPRQFQPDLPDVLCQVLFKALAKDPADRYRSADEMIVALEKVAAKLKEKSSEPRWIEEKREEPETNPDHQPPIDIKSTNQGKTANPVTTGKKKIFWMIGSFLVMLIFIWGYHVFTVENEKKTSLTPGQMEAEKVLDQTLVNLGKMKGIQLHITEKIQLGNQSAIHQEADVVLQGNELFVQFPGSDLAEMIEGENCYRGKVNEEQWQRSLDCLSFVYKNYHPKELLSQLKAKSYIRQMDLKNQNDHYLLQLKLDDATQIYPLIESFNQMKEVKPDEVDRSSLHMNLSIDKKNKKVSDIQFALNVKHKDKNWFTQWFREARYPAVQAHMKIKMMGEGTIRSSAK</sequence>
<dbReference type="GO" id="GO:0009847">
    <property type="term" value="P:spore germination"/>
    <property type="evidence" value="ECO:0007669"/>
    <property type="project" value="UniProtKB-ARBA"/>
</dbReference>
<dbReference type="InterPro" id="IPR000719">
    <property type="entry name" value="Prot_kinase_dom"/>
</dbReference>
<dbReference type="Gene3D" id="3.30.200.20">
    <property type="entry name" value="Phosphorylase Kinase, domain 1"/>
    <property type="match status" value="1"/>
</dbReference>
<dbReference type="InterPro" id="IPR011009">
    <property type="entry name" value="Kinase-like_dom_sf"/>
</dbReference>
<evidence type="ECO:0000256" key="7">
    <source>
        <dbReference type="ARBA" id="ARBA00022840"/>
    </source>
</evidence>
<comment type="catalytic activity">
    <reaction evidence="10">
        <text>L-seryl-[protein] + ATP = O-phospho-L-seryl-[protein] + ADP + H(+)</text>
        <dbReference type="Rhea" id="RHEA:17989"/>
        <dbReference type="Rhea" id="RHEA-COMP:9863"/>
        <dbReference type="Rhea" id="RHEA-COMP:11604"/>
        <dbReference type="ChEBI" id="CHEBI:15378"/>
        <dbReference type="ChEBI" id="CHEBI:29999"/>
        <dbReference type="ChEBI" id="CHEBI:30616"/>
        <dbReference type="ChEBI" id="CHEBI:83421"/>
        <dbReference type="ChEBI" id="CHEBI:456216"/>
        <dbReference type="EC" id="2.7.11.1"/>
    </reaction>
</comment>
<keyword evidence="4" id="KW-0808">Transferase</keyword>
<evidence type="ECO:0000256" key="12">
    <source>
        <dbReference type="ARBA" id="ARBA00070041"/>
    </source>
</evidence>
<dbReference type="AlphaFoldDB" id="A0A1I3KIC2"/>
<dbReference type="InterPro" id="IPR008271">
    <property type="entry name" value="Ser/Thr_kinase_AS"/>
</dbReference>
<dbReference type="CDD" id="cd14014">
    <property type="entry name" value="STKc_PknB_like"/>
    <property type="match status" value="1"/>
</dbReference>
<keyword evidence="15" id="KW-0812">Transmembrane</keyword>
<feature type="binding site" evidence="13">
    <location>
        <position position="39"/>
    </location>
    <ligand>
        <name>ATP</name>
        <dbReference type="ChEBI" id="CHEBI:30616"/>
    </ligand>
</feature>
<evidence type="ECO:0000256" key="8">
    <source>
        <dbReference type="ARBA" id="ARBA00022968"/>
    </source>
</evidence>
<evidence type="ECO:0000256" key="1">
    <source>
        <dbReference type="ARBA" id="ARBA00012513"/>
    </source>
</evidence>
<comment type="subcellular location">
    <subcellularLocation>
        <location evidence="11">Spore membrane</location>
        <topology evidence="11">Single-pass type II membrane protein</topology>
    </subcellularLocation>
</comment>
<proteinExistence type="predicted"/>
<evidence type="ECO:0000313" key="18">
    <source>
        <dbReference type="Proteomes" id="UP000199545"/>
    </source>
</evidence>
<dbReference type="SUPFAM" id="SSF56112">
    <property type="entry name" value="Protein kinase-like (PK-like)"/>
    <property type="match status" value="1"/>
</dbReference>
<evidence type="ECO:0000256" key="11">
    <source>
        <dbReference type="ARBA" id="ARBA00060432"/>
    </source>
</evidence>
<keyword evidence="18" id="KW-1185">Reference proteome</keyword>
<evidence type="ECO:0000256" key="2">
    <source>
        <dbReference type="ARBA" id="ARBA00022527"/>
    </source>
</evidence>
<evidence type="ECO:0000256" key="5">
    <source>
        <dbReference type="ARBA" id="ARBA00022741"/>
    </source>
</evidence>
<dbReference type="GO" id="GO:0071224">
    <property type="term" value="P:cellular response to peptidoglycan"/>
    <property type="evidence" value="ECO:0007669"/>
    <property type="project" value="UniProtKB-ARBA"/>
</dbReference>
<feature type="compositionally biased region" description="Basic and acidic residues" evidence="14">
    <location>
        <begin position="278"/>
        <end position="295"/>
    </location>
</feature>